<comment type="caution">
    <text evidence="9">The sequence shown here is derived from an EMBL/GenBank/DDBJ whole genome shotgun (WGS) entry which is preliminary data.</text>
</comment>
<evidence type="ECO:0000256" key="5">
    <source>
        <dbReference type="ARBA" id="ARBA00023136"/>
    </source>
</evidence>
<feature type="transmembrane region" description="Helical" evidence="6">
    <location>
        <begin position="279"/>
        <end position="299"/>
    </location>
</feature>
<feature type="transmembrane region" description="Helical" evidence="6">
    <location>
        <begin position="378"/>
        <end position="402"/>
    </location>
</feature>
<protein>
    <recommendedName>
        <fullName evidence="6">RHOMBOID-like protein</fullName>
        <ecNumber evidence="6">3.4.21.105</ecNumber>
    </recommendedName>
</protein>
<keyword evidence="6" id="KW-0645">Protease</keyword>
<comment type="catalytic activity">
    <reaction evidence="6">
        <text>Cleaves type-1 transmembrane domains using a catalytic dyad composed of serine and histidine that are contributed by different transmembrane domains.</text>
        <dbReference type="EC" id="3.4.21.105"/>
    </reaction>
</comment>
<keyword evidence="4 6" id="KW-1133">Transmembrane helix</keyword>
<proteinExistence type="inferred from homology"/>
<dbReference type="PANTHER" id="PTHR22936">
    <property type="entry name" value="RHOMBOID-RELATED"/>
    <property type="match status" value="1"/>
</dbReference>
<evidence type="ECO:0000256" key="3">
    <source>
        <dbReference type="ARBA" id="ARBA00022692"/>
    </source>
</evidence>
<feature type="domain" description="Peptidase S54 rhomboid" evidence="8">
    <location>
        <begin position="185"/>
        <end position="324"/>
    </location>
</feature>
<dbReference type="Gene3D" id="1.20.1540.10">
    <property type="entry name" value="Rhomboid-like"/>
    <property type="match status" value="1"/>
</dbReference>
<evidence type="ECO:0000313" key="10">
    <source>
        <dbReference type="Proteomes" id="UP001190700"/>
    </source>
</evidence>
<comment type="function">
    <text evidence="6">Serine protease involved in intramembrane proteolysis.</text>
</comment>
<reference evidence="9 10" key="1">
    <citation type="journal article" date="2015" name="Genome Biol. Evol.">
        <title>Comparative Genomics of a Bacterivorous Green Alga Reveals Evolutionary Causalities and Consequences of Phago-Mixotrophic Mode of Nutrition.</title>
        <authorList>
            <person name="Burns J.A."/>
            <person name="Paasch A."/>
            <person name="Narechania A."/>
            <person name="Kim E."/>
        </authorList>
    </citation>
    <scope>NUCLEOTIDE SEQUENCE [LARGE SCALE GENOMIC DNA]</scope>
    <source>
        <strain evidence="9 10">PLY_AMNH</strain>
    </source>
</reference>
<dbReference type="AlphaFoldDB" id="A0AAE0KQB1"/>
<dbReference type="PANTHER" id="PTHR22936:SF99">
    <property type="entry name" value="RHOMBOID-LIKE PROTEASE"/>
    <property type="match status" value="1"/>
</dbReference>
<dbReference type="GO" id="GO:0016020">
    <property type="term" value="C:membrane"/>
    <property type="evidence" value="ECO:0007669"/>
    <property type="project" value="UniProtKB-SubCell"/>
</dbReference>
<feature type="transmembrane region" description="Helical" evidence="6">
    <location>
        <begin position="199"/>
        <end position="217"/>
    </location>
</feature>
<evidence type="ECO:0000256" key="1">
    <source>
        <dbReference type="ARBA" id="ARBA00004141"/>
    </source>
</evidence>
<evidence type="ECO:0000259" key="8">
    <source>
        <dbReference type="Pfam" id="PF01694"/>
    </source>
</evidence>
<feature type="transmembrane region" description="Helical" evidence="6">
    <location>
        <begin position="115"/>
        <end position="137"/>
    </location>
</feature>
<evidence type="ECO:0000256" key="4">
    <source>
        <dbReference type="ARBA" id="ARBA00022989"/>
    </source>
</evidence>
<sequence length="423" mass="46471">HGPLGPGGALALAAAAGAGQISMVPSEEPAEAEKQVSEEAEDGAAEGAPRRQSMRSHSEAGTRRPGEGLGPRRHNSWMERRNEDNFVDEVCLECAIMGQLVIDFFQFEPKRRQRLWVHASVLVMVVLFFAMASQYQYDARGRDSHEPCDQDCGPHTLVEGLTTRFDAEYLQLWGGCDKKAILEEGEWWRWFTSLGVHESFAHMAINMILYVTVVLHLERRYGPLRIAVLFLVSGVGGNIFSTFMEDVCLIVVGASGAIMGIGGLYLADLAVNHSEVRLPILQSSICLVMIIWLAVTGLSQENTSHWSHIGGLFSGLFPAMMFLPRLSPHPLRAPPRGASLDRDEGAVAIANHNLEGEECKLCGYIEMDRNVALRLEQALTSIGVIASGVIFGLLPALFYMGYRSTDHCIDADASGLGYDYDYE</sequence>
<keyword evidence="10" id="KW-1185">Reference proteome</keyword>
<keyword evidence="5 6" id="KW-0472">Membrane</keyword>
<name>A0AAE0KQB1_9CHLO</name>
<dbReference type="EC" id="3.4.21.105" evidence="6"/>
<comment type="subcellular location">
    <subcellularLocation>
        <location evidence="1 6">Membrane</location>
        <topology evidence="1 6">Multi-pass membrane protein</topology>
    </subcellularLocation>
</comment>
<feature type="region of interest" description="Disordered" evidence="7">
    <location>
        <begin position="22"/>
        <end position="76"/>
    </location>
</feature>
<feature type="non-terminal residue" evidence="9">
    <location>
        <position position="1"/>
    </location>
</feature>
<dbReference type="InterPro" id="IPR002610">
    <property type="entry name" value="Peptidase_S54_rhomboid-like"/>
</dbReference>
<keyword evidence="6" id="KW-0378">Hydrolase</keyword>
<evidence type="ECO:0000256" key="2">
    <source>
        <dbReference type="ARBA" id="ARBA00009045"/>
    </source>
</evidence>
<gene>
    <name evidence="9" type="ORF">CYMTET_34334</name>
</gene>
<comment type="similarity">
    <text evidence="2 6">Belongs to the peptidase S54 family.</text>
</comment>
<dbReference type="InterPro" id="IPR035952">
    <property type="entry name" value="Rhomboid-like_sf"/>
</dbReference>
<keyword evidence="6" id="KW-0720">Serine protease</keyword>
<feature type="compositionally biased region" description="Basic and acidic residues" evidence="7">
    <location>
        <begin position="56"/>
        <end position="66"/>
    </location>
</feature>
<evidence type="ECO:0000313" key="9">
    <source>
        <dbReference type="EMBL" id="KAK3256534.1"/>
    </source>
</evidence>
<dbReference type="InterPro" id="IPR022764">
    <property type="entry name" value="Peptidase_S54_rhomboid_dom"/>
</dbReference>
<dbReference type="Pfam" id="PF01694">
    <property type="entry name" value="Rhomboid"/>
    <property type="match status" value="1"/>
</dbReference>
<dbReference type="GO" id="GO:0004252">
    <property type="term" value="F:serine-type endopeptidase activity"/>
    <property type="evidence" value="ECO:0007669"/>
    <property type="project" value="InterPro"/>
</dbReference>
<dbReference type="EMBL" id="LGRX02021570">
    <property type="protein sequence ID" value="KAK3256534.1"/>
    <property type="molecule type" value="Genomic_DNA"/>
</dbReference>
<feature type="transmembrane region" description="Helical" evidence="6">
    <location>
        <begin position="224"/>
        <end position="243"/>
    </location>
</feature>
<dbReference type="GO" id="GO:0006508">
    <property type="term" value="P:proteolysis"/>
    <property type="evidence" value="ECO:0007669"/>
    <property type="project" value="UniProtKB-KW"/>
</dbReference>
<feature type="transmembrane region" description="Helical" evidence="6">
    <location>
        <begin position="249"/>
        <end position="267"/>
    </location>
</feature>
<keyword evidence="3 6" id="KW-0812">Transmembrane</keyword>
<evidence type="ECO:0000256" key="7">
    <source>
        <dbReference type="SAM" id="MobiDB-lite"/>
    </source>
</evidence>
<dbReference type="SUPFAM" id="SSF144091">
    <property type="entry name" value="Rhomboid-like"/>
    <property type="match status" value="1"/>
</dbReference>
<evidence type="ECO:0000256" key="6">
    <source>
        <dbReference type="RuleBase" id="RU362115"/>
    </source>
</evidence>
<feature type="transmembrane region" description="Helical" evidence="6">
    <location>
        <begin position="305"/>
        <end position="323"/>
    </location>
</feature>
<accession>A0AAE0KQB1</accession>
<dbReference type="Proteomes" id="UP001190700">
    <property type="component" value="Unassembled WGS sequence"/>
</dbReference>
<organism evidence="9 10">
    <name type="scientific">Cymbomonas tetramitiformis</name>
    <dbReference type="NCBI Taxonomy" id="36881"/>
    <lineage>
        <taxon>Eukaryota</taxon>
        <taxon>Viridiplantae</taxon>
        <taxon>Chlorophyta</taxon>
        <taxon>Pyramimonadophyceae</taxon>
        <taxon>Pyramimonadales</taxon>
        <taxon>Pyramimonadaceae</taxon>
        <taxon>Cymbomonas</taxon>
    </lineage>
</organism>